<evidence type="ECO:0000313" key="19">
    <source>
        <dbReference type="Proteomes" id="UP000039865"/>
    </source>
</evidence>
<dbReference type="Gene3D" id="1.20.1270.280">
    <property type="match status" value="1"/>
</dbReference>
<feature type="coiled-coil region" evidence="15">
    <location>
        <begin position="2534"/>
        <end position="2578"/>
    </location>
</feature>
<feature type="domain" description="AAA+ ATPase" evidence="17">
    <location>
        <begin position="1335"/>
        <end position="1473"/>
    </location>
</feature>
<dbReference type="FunFam" id="1.10.8.710:FF:000002">
    <property type="entry name" value="dynein heavy chain 17, axonemal"/>
    <property type="match status" value="1"/>
</dbReference>
<evidence type="ECO:0000256" key="10">
    <source>
        <dbReference type="ARBA" id="ARBA00023069"/>
    </source>
</evidence>
<evidence type="ECO:0000256" key="2">
    <source>
        <dbReference type="ARBA" id="ARBA00008887"/>
    </source>
</evidence>
<dbReference type="GO" id="GO:0045505">
    <property type="term" value="F:dynein intermediate chain binding"/>
    <property type="evidence" value="ECO:0007669"/>
    <property type="project" value="InterPro"/>
</dbReference>
<dbReference type="InterPro" id="IPR024317">
    <property type="entry name" value="Dynein_heavy_chain_D4_dom"/>
</dbReference>
<dbReference type="Pfam" id="PF12774">
    <property type="entry name" value="AAA_6"/>
    <property type="match status" value="1"/>
</dbReference>
<dbReference type="InterPro" id="IPR042219">
    <property type="entry name" value="AAA_lid_11_sf"/>
</dbReference>
<reference evidence="18 19" key="1">
    <citation type="submission" date="2014-06" db="EMBL/GenBank/DDBJ databases">
        <authorList>
            <person name="Swart Estienne"/>
        </authorList>
    </citation>
    <scope>NUCLEOTIDE SEQUENCE [LARGE SCALE GENOMIC DNA]</scope>
    <source>
        <strain evidence="18 19">130c</strain>
    </source>
</reference>
<comment type="similarity">
    <text evidence="2">Belongs to the dynein heavy chain family.</text>
</comment>
<dbReference type="InterPro" id="IPR003593">
    <property type="entry name" value="AAA+_ATPase"/>
</dbReference>
<keyword evidence="11" id="KW-0505">Motor protein</keyword>
<feature type="region of interest" description="Disordered" evidence="16">
    <location>
        <begin position="126"/>
        <end position="147"/>
    </location>
</feature>
<dbReference type="Pfam" id="PF12781">
    <property type="entry name" value="AAA_9"/>
    <property type="match status" value="1"/>
</dbReference>
<dbReference type="Gene3D" id="1.20.920.20">
    <property type="match status" value="1"/>
</dbReference>
<proteinExistence type="inferred from homology"/>
<dbReference type="FunFam" id="3.20.180.20:FF:000001">
    <property type="entry name" value="Dynein axonemal heavy chain 5"/>
    <property type="match status" value="1"/>
</dbReference>
<dbReference type="Pfam" id="PF17857">
    <property type="entry name" value="AAA_lid_1"/>
    <property type="match status" value="1"/>
</dbReference>
<dbReference type="InterPro" id="IPR027417">
    <property type="entry name" value="P-loop_NTPase"/>
</dbReference>
<dbReference type="SMART" id="SM00557">
    <property type="entry name" value="IG_FLMN"/>
    <property type="match status" value="1"/>
</dbReference>
<dbReference type="Gene3D" id="1.10.8.720">
    <property type="entry name" value="Region D6 of dynein motor"/>
    <property type="match status" value="1"/>
</dbReference>
<dbReference type="FunFam" id="3.40.50.300:FF:000049">
    <property type="entry name" value="Dynein, axonemal, heavy chain 5"/>
    <property type="match status" value="1"/>
</dbReference>
<evidence type="ECO:0000256" key="15">
    <source>
        <dbReference type="SAM" id="Coils"/>
    </source>
</evidence>
<dbReference type="Gene3D" id="2.120.10.80">
    <property type="entry name" value="Kelch-type beta propeller"/>
    <property type="match status" value="2"/>
</dbReference>
<feature type="coiled-coil region" evidence="15">
    <location>
        <begin position="2777"/>
        <end position="2839"/>
    </location>
</feature>
<dbReference type="FunFam" id="3.40.50.300:FF:001275">
    <property type="entry name" value="Dynein heavy chain, putative"/>
    <property type="match status" value="1"/>
</dbReference>
<organism evidence="18 19">
    <name type="scientific">Stylonychia lemnae</name>
    <name type="common">Ciliate</name>
    <dbReference type="NCBI Taxonomy" id="5949"/>
    <lineage>
        <taxon>Eukaryota</taxon>
        <taxon>Sar</taxon>
        <taxon>Alveolata</taxon>
        <taxon>Ciliophora</taxon>
        <taxon>Intramacronucleata</taxon>
        <taxon>Spirotrichea</taxon>
        <taxon>Stichotrichia</taxon>
        <taxon>Sporadotrichida</taxon>
        <taxon>Oxytrichidae</taxon>
        <taxon>Stylonychinae</taxon>
        <taxon>Stylonychia</taxon>
    </lineage>
</organism>
<evidence type="ECO:0000256" key="1">
    <source>
        <dbReference type="ARBA" id="ARBA00004430"/>
    </source>
</evidence>
<dbReference type="Pfam" id="PF18198">
    <property type="entry name" value="AAA_lid_11"/>
    <property type="match status" value="1"/>
</dbReference>
<evidence type="ECO:0000259" key="17">
    <source>
        <dbReference type="SMART" id="SM00382"/>
    </source>
</evidence>
<dbReference type="InterPro" id="IPR017868">
    <property type="entry name" value="Filamin/ABP280_repeat-like"/>
</dbReference>
<evidence type="ECO:0000256" key="7">
    <source>
        <dbReference type="ARBA" id="ARBA00022840"/>
    </source>
</evidence>
<keyword evidence="8" id="KW-0243">Dynein</keyword>
<dbReference type="GO" id="GO:0005524">
    <property type="term" value="F:ATP binding"/>
    <property type="evidence" value="ECO:0007669"/>
    <property type="project" value="UniProtKB-KW"/>
</dbReference>
<evidence type="ECO:0000256" key="11">
    <source>
        <dbReference type="ARBA" id="ARBA00023175"/>
    </source>
</evidence>
<keyword evidence="4" id="KW-0493">Microtubule</keyword>
<feature type="coiled-coil region" evidence="15">
    <location>
        <begin position="882"/>
        <end position="909"/>
    </location>
</feature>
<dbReference type="InterPro" id="IPR035706">
    <property type="entry name" value="AAA_9"/>
</dbReference>
<dbReference type="InterPro" id="IPR026983">
    <property type="entry name" value="DHC"/>
</dbReference>
<dbReference type="FunFam" id="1.20.140.100:FF:000001">
    <property type="entry name" value="dynein heavy chain 17, axonemal"/>
    <property type="match status" value="1"/>
</dbReference>
<dbReference type="InParanoid" id="A0A078A6C7"/>
<keyword evidence="5" id="KW-0677">Repeat</keyword>
<dbReference type="Gene3D" id="3.10.490.20">
    <property type="match status" value="1"/>
</dbReference>
<dbReference type="InterPro" id="IPR013783">
    <property type="entry name" value="Ig-like_fold"/>
</dbReference>
<dbReference type="FunFam" id="1.20.920.20:FF:000001">
    <property type="entry name" value="dynein heavy chain 2, axonemal"/>
    <property type="match status" value="1"/>
</dbReference>
<feature type="domain" description="AAA+ ATPase" evidence="17">
    <location>
        <begin position="1616"/>
        <end position="1745"/>
    </location>
</feature>
<feature type="region of interest" description="Disordered" evidence="16">
    <location>
        <begin position="3213"/>
        <end position="3245"/>
    </location>
</feature>
<dbReference type="InterPro" id="IPR043160">
    <property type="entry name" value="Dynein_C_barrel"/>
</dbReference>
<dbReference type="Pfam" id="PF00630">
    <property type="entry name" value="Filamin"/>
    <property type="match status" value="1"/>
</dbReference>
<evidence type="ECO:0000256" key="9">
    <source>
        <dbReference type="ARBA" id="ARBA00023054"/>
    </source>
</evidence>
<keyword evidence="6" id="KW-0547">Nucleotide-binding</keyword>
<dbReference type="Gene3D" id="1.20.140.100">
    <property type="entry name" value="Dynein heavy chain, N-terminal domain 2"/>
    <property type="match status" value="1"/>
</dbReference>
<name>A0A078A6C7_STYLE</name>
<keyword evidence="3" id="KW-0963">Cytoplasm</keyword>
<dbReference type="Pfam" id="PF24681">
    <property type="entry name" value="Kelch_KLHDC2_KLHL20_DRC7"/>
    <property type="match status" value="1"/>
</dbReference>
<dbReference type="Gene3D" id="6.10.140.1060">
    <property type="match status" value="1"/>
</dbReference>
<dbReference type="Gene3D" id="1.10.287.2620">
    <property type="match status" value="1"/>
</dbReference>
<dbReference type="Gene3D" id="2.60.40.10">
    <property type="entry name" value="Immunoglobulins"/>
    <property type="match status" value="2"/>
</dbReference>
<dbReference type="EMBL" id="CCKQ01005861">
    <property type="protein sequence ID" value="CDW77130.1"/>
    <property type="molecule type" value="Genomic_DNA"/>
</dbReference>
<dbReference type="Gene3D" id="1.10.472.130">
    <property type="match status" value="1"/>
</dbReference>
<protein>
    <submittedName>
        <fullName evidence="18">Dynein heavy chain family protein</fullName>
    </submittedName>
</protein>
<dbReference type="SUPFAM" id="SSF117281">
    <property type="entry name" value="Kelch motif"/>
    <property type="match status" value="1"/>
</dbReference>
<evidence type="ECO:0000256" key="13">
    <source>
        <dbReference type="ARBA" id="ARBA00023273"/>
    </source>
</evidence>
<dbReference type="InterPro" id="IPR043157">
    <property type="entry name" value="Dynein_AAA1S"/>
</dbReference>
<dbReference type="Gene3D" id="3.20.180.20">
    <property type="entry name" value="Dynein heavy chain, N-terminal domain 2"/>
    <property type="match status" value="1"/>
</dbReference>
<dbReference type="Pfam" id="PF12780">
    <property type="entry name" value="AAA_8"/>
    <property type="match status" value="1"/>
</dbReference>
<dbReference type="InterPro" id="IPR041589">
    <property type="entry name" value="DNAH3_AAA_lid_1"/>
</dbReference>
<gene>
    <name evidence="18" type="primary">Contig7887.g8424</name>
    <name evidence="18" type="ORF">STYLEM_6099</name>
</gene>
<evidence type="ECO:0000256" key="5">
    <source>
        <dbReference type="ARBA" id="ARBA00022737"/>
    </source>
</evidence>
<dbReference type="OrthoDB" id="424310at2759"/>
<dbReference type="Gene3D" id="3.40.50.300">
    <property type="entry name" value="P-loop containing nucleotide triphosphate hydrolases"/>
    <property type="match status" value="5"/>
</dbReference>
<keyword evidence="19" id="KW-1185">Reference proteome</keyword>
<evidence type="ECO:0000256" key="16">
    <source>
        <dbReference type="SAM" id="MobiDB-lite"/>
    </source>
</evidence>
<dbReference type="InterPro" id="IPR014756">
    <property type="entry name" value="Ig_E-set"/>
</dbReference>
<dbReference type="InterPro" id="IPR002909">
    <property type="entry name" value="IPT_dom"/>
</dbReference>
<dbReference type="GO" id="GO:0007018">
    <property type="term" value="P:microtubule-based movement"/>
    <property type="evidence" value="ECO:0007669"/>
    <property type="project" value="InterPro"/>
</dbReference>
<dbReference type="InterPro" id="IPR042222">
    <property type="entry name" value="Dynein_2_N"/>
</dbReference>
<dbReference type="InterPro" id="IPR041466">
    <property type="entry name" value="Dynein_AAA5_ext"/>
</dbReference>
<feature type="repeat" description="Filamin" evidence="14">
    <location>
        <begin position="457"/>
        <end position="567"/>
    </location>
</feature>
<dbReference type="InterPro" id="IPR041228">
    <property type="entry name" value="Dynein_C"/>
</dbReference>
<dbReference type="PANTHER" id="PTHR45703:SF8">
    <property type="entry name" value="DYNEINS HEAVY CHAIN"/>
    <property type="match status" value="1"/>
</dbReference>
<evidence type="ECO:0000256" key="14">
    <source>
        <dbReference type="PROSITE-ProRule" id="PRU00087"/>
    </source>
</evidence>
<dbReference type="GO" id="GO:0005930">
    <property type="term" value="C:axoneme"/>
    <property type="evidence" value="ECO:0007669"/>
    <property type="project" value="UniProtKB-SubCell"/>
</dbReference>
<dbReference type="InterPro" id="IPR035699">
    <property type="entry name" value="AAA_6"/>
</dbReference>
<dbReference type="Gene3D" id="1.20.920.30">
    <property type="match status" value="1"/>
</dbReference>
<dbReference type="Pfam" id="PF03028">
    <property type="entry name" value="Dynein_heavy"/>
    <property type="match status" value="1"/>
</dbReference>
<dbReference type="GO" id="GO:0030286">
    <property type="term" value="C:dynein complex"/>
    <property type="evidence" value="ECO:0007669"/>
    <property type="project" value="UniProtKB-KW"/>
</dbReference>
<dbReference type="OMA" id="WAYLVND"/>
<dbReference type="FunFam" id="1.10.287.2620:FF:000001">
    <property type="entry name" value="Cytoplasmic dynein heavy chain 1"/>
    <property type="match status" value="1"/>
</dbReference>
<dbReference type="Pfam" id="PF18199">
    <property type="entry name" value="Dynein_C"/>
    <property type="match status" value="1"/>
</dbReference>
<feature type="region of interest" description="Disordered" evidence="16">
    <location>
        <begin position="1"/>
        <end position="21"/>
    </location>
</feature>
<dbReference type="InterPro" id="IPR042228">
    <property type="entry name" value="Dynein_linker_3"/>
</dbReference>
<dbReference type="Gene3D" id="1.10.8.710">
    <property type="match status" value="1"/>
</dbReference>
<dbReference type="FunFam" id="3.10.490.20:FF:000009">
    <property type="entry name" value="Dynein heavy chain 4"/>
    <property type="match status" value="1"/>
</dbReference>
<comment type="subcellular location">
    <subcellularLocation>
        <location evidence="1">Cytoplasm</location>
        <location evidence="1">Cytoskeleton</location>
        <location evidence="1">Cilium axoneme</location>
    </subcellularLocation>
</comment>
<dbReference type="Pfam" id="PF01833">
    <property type="entry name" value="TIG"/>
    <property type="match status" value="1"/>
</dbReference>
<dbReference type="Pfam" id="PF12777">
    <property type="entry name" value="MT"/>
    <property type="match status" value="1"/>
</dbReference>
<dbReference type="Pfam" id="PF17852">
    <property type="entry name" value="Dynein_AAA_lid"/>
    <property type="match status" value="1"/>
</dbReference>
<dbReference type="InterPro" id="IPR024743">
    <property type="entry name" value="Dynein_HC_stalk"/>
</dbReference>
<evidence type="ECO:0000256" key="4">
    <source>
        <dbReference type="ARBA" id="ARBA00022701"/>
    </source>
</evidence>
<keyword evidence="9 15" id="KW-0175">Coiled coil</keyword>
<evidence type="ECO:0000256" key="3">
    <source>
        <dbReference type="ARBA" id="ARBA00022490"/>
    </source>
</evidence>
<evidence type="ECO:0000256" key="12">
    <source>
        <dbReference type="ARBA" id="ARBA00023212"/>
    </source>
</evidence>
<keyword evidence="10" id="KW-0969">Cilium</keyword>
<keyword evidence="13" id="KW-0966">Cell projection</keyword>
<dbReference type="InterPro" id="IPR004273">
    <property type="entry name" value="Dynein_heavy_D6_P-loop"/>
</dbReference>
<sequence>MPEDLKWKKLKNNGDVPTPRSGHSFTHVGGFNYLLYGGIDNHNMKKGHKILPSNDIYAMKIGTNEVTWYKEKFTGDQLPPARTQHIAISTPKHDKIFIFGGHSTPQIRLNDTWFLTVQNLTWKRAEGDEPATPKNQESLSGAPPPRANSGATIVDNKVYIFGGHGGVNYARVAFNDLYSFDLDTHHWEKIEYANNPPEPRGGHTLFSIGRKVYCFGGWNSETQYNNIILFNLDTLEWSDPDIYNDIPRWNHSAIMVEAIPSWKYFIFGGETGDFPEGGPRNFGACTNTACYLDIETMHWTTMQPEDVDGPNKGVQPPPREYSAMAYDHKDSRLLIFGGWNNGWFNDLYALNVSKIVGPSYAITECVPALGQLSGNVPVVIKGVGFKDANIKVYFTCGKNPVDVPSKQSVEVTGVYVSETELTCVTPSYEQFGPKEAIVQLSIQGGDLTTTWSTFSYFMNTRAYKSLAYGPGLLPEGAVGHETEFVIQARNDSGENRRSGRDNFQVKIMATNNGEVKEIPCQVVDKDDGQYVVKYMIEEEAECKIEILFEDDKGKMVALRGSPYKSSFSGKSAANVNNLTGPAMGKYIATELEQIHGFISETSKGASTKDKNIQDVKTLISVKDSVDCVFTLNDEIVLRLDCLDESLRMFHEHQIAKDSQLKQIKRLFDEWAGLKKLAKDIRKEISPLISNENEKTTTMIKKFEEDLRVYTNELKKRDFYYYKTGVTEAKKKLGSVGEEIAEFDQKLIDYGYNAQKFGNPDLITNSIKQVDAIKAEIQSMVTLWDHIDVCQNSFSGYMEAKWIDTNPFDMEEEVKTVFKFLKEMKVDKRCNAYLGIQEDIKRWLVFLPLIAELRDEAMRPRHWKAIKDKVQKDFNVDDKLLLRDVYNLNLNKYQEDVEEITDQARQESKMEKTLVKLEETWKDIVFEFNRHKDTDVMLIKLSEENFEMLEENQVAVTAMFSSRYLSTFEDKCVYWQKSLAAISEIVQLLAEVQRSWSFLENLFIHSEEVKKELPKESEKFVGIDKEVKAILKDGEQKQKALIFSTQDNVMARLEEVQKQLTLCEKALNDFMDSKRRAFPRFYFVSPADLLDILSNGNNPKKIMVHMPKIFQAIETLHLKDDGDRPQAIGMETCVGKEYVDFSKPLKLVGKVENYLGDVIDTMRNSLKHIGGKSISTQQVTPKADWIKIDPSQITLLINLCVWVRNVETSFLELKSSPKSMEKAFVDQVQSLTDLIKMVQGDLDKAVRQKIMCMITMDAHSRDIIDKLVVEKVHQSDEFQWQSQLKSYYDPAAADFRLKIADAEFWYGYEYLGNGPRLVVTPLTDRIYVTATQALHLKMGCAPAGPAGTGKTETTKDLASAMGKAVYVFNCSDQMDYKGMGGIFKGLAASGSWGCFDEFNRLVPEVLSVCSVQFKSVTDAIKQKKDRFLLQEDEIMLDPTCGVFITMNPGYLGRSELPEGLKALFRPITVVVPDLELICENMLMAEGFVDAKLLAKKFTTLYSLCRDLLSKQSHYDWGLRAIKSVLVVAGAFKRAEPHLQEQALLMRALRDFNIPKIVADDLDIFFGLLGDLFPGINVPRKRDERFEALIRQSASELGYHDEPEFILKIVQLGELLEIRHCVFVMGNPGSGKSGTWKTLAKAQDKDNKKTTYVDLDPKVVSTNELYGVVLLATREWKDGLLSKTMRSLSQLADNNPKWIILDGDLDANWIESMNSVMDDNKILTLASNERIVLKPHMRMIFEIRDLRFATPATVSRAGILFISDSFGYQWRSFQRSWITQKKYNDETKLMLQQLFEKYIPETFTHVKKSFKYLVPAMEISIVVSICKLLESIMDKQEVKGIEYVFVFACVWCIGGGFSEKDGHDYRKEFSNWWKDKWKTIKFPNKGTVFDYFVDIENTKLEDWSKMQTKDIEKDIDTSKSISNYTVPTVDTISAQFLMKQFIGVDHSPMLVGNAGCGKTQISKGLLNDLTTTTDQYIQQIVNFNYYTDSMLLQTILEQQLEKKAGRTYAPVGKFKLIYFIDDLNMPELDPYNTQTAISLVRQHKDYEHWYDRAKLSLKDIKNTQYTACMNPTAGSFQINPRLQRHFWTLAIPFPEQTSLFTIYNTFLSKHFAKFKGTIQEQVVPIIKTALNLHAEVERNFRKTAVNFHYEFNVRHLTNIFQGLLVAKPEAIKEPDNLIKLWIHESERIYGDRLSSQENISTYKFIVADLVKKSFAKYNLTKYFQGANPDALVFAQFVSGLEEKLYDQFSSIDALSERLQEALREYNDTNPVMDLVLFEDAMKHVCRITRIIAADGGHALLVGVGGSGKQSLSKLSSFICMYLTTTIMISSTYGLNDLKTDLQVMYNKAGLKDEGIMFLLTEGQITNERFLVFINDLLSSGEIADLFATEDKDTIVNNIRPAVKGAGIIDNKDNCWNYYIQRVKKNLHMCLCFSPVGESFRSRSRKFPALVNCTVIDWFHPWPEDALLSVASKFLGDVEMQSDEVRDSITRFMPYSFRTVNEFSAMIFEQERRYVYTTPKSFLELIKLFKVMLGKKKDELEQNKSKYEAGVVKLQETGEIVSKLEEELKVFSVEVEEKKKLADAQAEVVGKEKTKVEAQSDIANTEAEKCSKIKVEVEEESSKVQKDLDEALPLVEKAKEALRGLSLKDFQNLKALKSPPKDIENVFGCVLNLLCTVDSNVPVDKNGKLKTENTWKTSLSVMANPAQLLTTLEGFKEKIDQDLVPGNNFKAIRGTISDPNFTPAIIKNKSSCAGGLCDWILNITMYYDVFVSVEPKKAAVRAAQQKLAEANAKKEEMDTLVAKLMSELAILQADFQKAMDEKNAAEAEAMKCARRLDSAQRLVNALGSESERWNQAIIDLGEKIIVITGDVLLASAFVSYVGPFNKKFRDMITNNRFIDFFKKNKIPMSPDPNPLIILTDEATIAEWNNQKLPADRVSTENGAILTNSERYSLIIDPQLQGITWLKEKEKNNDLQVTRLNNNRMIKTLEFAIEAGQSVLIENMENNIDAVIQPVYSRAIIKKGKSRYIRMGDKELTLHNNFKLFMHTKLSNPHYPPEIQAECALINFTVTEAGLEDQLLALVVKKERPDLATQKEELIQQQNEFLIKLKQLENDLLFRLATSEGDILENIELIENLEYSKKISMEIKEKVEIAKVTEVMINDASEAYRPAASRGALVFFMLNELYKIHSFYKFSLDSFVIVVNRAIDIVAERMNPKKEVPAEGEGEEEGENKPTEEDRAEDEPMTPRTLNKRVDALTESITYEGFNYTRRGLFEKHKLLVATMLCLRILVRKKKIDENEVMALIKKEVALDVPNQAESLKFIPESAWAAVKGLENVKLFANLISQMESEALQWRKWYAEEKAEAAELPRAFKDVSLFHRLLLLRALRPDRLSGALSQFVFENLGEQFIEQVPFDIFTTYAEMNPQTPVFFVLFPGVDPTPEVERVGRKNGVSIQQGTFINISMGQGQEDIAIKALHNAGKQGHWIMLQNVHLMQSWLKIFERNLEIVCEDVHPNFRCFVSSEPPPLPEYETIPESILQNAIKVANESPQDLKANIRRAFAQFDEAHFEKAAGHKLSEFKALLFGLCMFHSLILGRKKFGSQGWSRNYNFNDGDLQICGDVLHNYLTKYEKVPYDDLRYIYGEIMYGGHITDGWDRRTNNTYLKVLVRPEILNGMQLTCAPGFKSPDPLKFDREAYRKYIEEKLPIESPNMFGLHPNAEIGYLTTQGEQLFSLILTVQGGGSAGGGGKKKEETVKEFIRKFLETLPPNFSMLDIIGRVKDKSPYIVVCIQECERMNTLLGTIRFSLYELDAGLKGQLNITDAMEGLANALAFNRVHDSWEKYAYFSKKSLTEWYFDLLQRVNQLLTWSTEMTTPKSLWISGLFNPMSFLTAIMQVTAREKMLPLDDMCLKTDVLNTKDADDLQGNAETGAYVHGFFLEGAGWEYGRGGEQGYLTDMVLKELHPEVPIMHVTAVRLRERVEAGYYECPVYVTSMRGPTYIFTANLKMESEESDANKWILAGVALLQSPE</sequence>
<dbReference type="Pfam" id="PF08393">
    <property type="entry name" value="DHC_N2"/>
    <property type="match status" value="1"/>
</dbReference>
<accession>A0A078A6C7</accession>
<dbReference type="PANTHER" id="PTHR45703">
    <property type="entry name" value="DYNEIN HEAVY CHAIN"/>
    <property type="match status" value="1"/>
</dbReference>
<dbReference type="Proteomes" id="UP000039865">
    <property type="component" value="Unassembled WGS sequence"/>
</dbReference>
<dbReference type="CDD" id="cd00102">
    <property type="entry name" value="IPT"/>
    <property type="match status" value="1"/>
</dbReference>
<dbReference type="FunFam" id="3.40.50.300:FF:002141">
    <property type="entry name" value="Dynein heavy chain"/>
    <property type="match status" value="1"/>
</dbReference>
<dbReference type="Gene3D" id="1.10.8.1220">
    <property type="match status" value="1"/>
</dbReference>
<dbReference type="SUPFAM" id="SSF52540">
    <property type="entry name" value="P-loop containing nucleoside triphosphate hydrolases"/>
    <property type="match status" value="4"/>
</dbReference>
<dbReference type="InterPro" id="IPR013602">
    <property type="entry name" value="Dynein_heavy_linker"/>
</dbReference>
<keyword evidence="12" id="KW-0206">Cytoskeleton</keyword>
<dbReference type="GO" id="GO:0005874">
    <property type="term" value="C:microtubule"/>
    <property type="evidence" value="ECO:0007669"/>
    <property type="project" value="UniProtKB-KW"/>
</dbReference>
<dbReference type="FunFam" id="3.40.50.300:FF:000738">
    <property type="entry name" value="Dynein heavy chain axonemal"/>
    <property type="match status" value="1"/>
</dbReference>
<dbReference type="GO" id="GO:0051959">
    <property type="term" value="F:dynein light intermediate chain binding"/>
    <property type="evidence" value="ECO:0007669"/>
    <property type="project" value="InterPro"/>
</dbReference>
<dbReference type="Gene3D" id="1.20.58.1120">
    <property type="match status" value="1"/>
</dbReference>
<evidence type="ECO:0000313" key="18">
    <source>
        <dbReference type="EMBL" id="CDW77130.1"/>
    </source>
</evidence>
<dbReference type="InterPro" id="IPR041658">
    <property type="entry name" value="AAA_lid_11"/>
</dbReference>
<dbReference type="PROSITE" id="PS50194">
    <property type="entry name" value="FILAMIN_REPEAT"/>
    <property type="match status" value="1"/>
</dbReference>
<feature type="domain" description="AAA+ ATPase" evidence="17">
    <location>
        <begin position="1942"/>
        <end position="2090"/>
    </location>
</feature>
<dbReference type="InterPro" id="IPR015915">
    <property type="entry name" value="Kelch-typ_b-propeller"/>
</dbReference>
<dbReference type="Pfam" id="PF12775">
    <property type="entry name" value="AAA_7"/>
    <property type="match status" value="1"/>
</dbReference>
<evidence type="ECO:0000256" key="8">
    <source>
        <dbReference type="ARBA" id="ARBA00023017"/>
    </source>
</evidence>
<dbReference type="InterPro" id="IPR001298">
    <property type="entry name" value="Filamin/ABP280_rpt"/>
</dbReference>
<dbReference type="SMART" id="SM00382">
    <property type="entry name" value="AAA"/>
    <property type="match status" value="3"/>
</dbReference>
<dbReference type="SUPFAM" id="SSF81296">
    <property type="entry name" value="E set domains"/>
    <property type="match status" value="1"/>
</dbReference>
<keyword evidence="7" id="KW-0067">ATP-binding</keyword>
<evidence type="ECO:0000256" key="6">
    <source>
        <dbReference type="ARBA" id="ARBA00022741"/>
    </source>
</evidence>
<dbReference type="GO" id="GO:0008569">
    <property type="term" value="F:minus-end-directed microtubule motor activity"/>
    <property type="evidence" value="ECO:0007669"/>
    <property type="project" value="InterPro"/>
</dbReference>